<comment type="subcellular location">
    <subcellularLocation>
        <location evidence="1">Membrane</location>
        <topology evidence="1">Multi-pass membrane protein</topology>
    </subcellularLocation>
</comment>
<evidence type="ECO:0000256" key="4">
    <source>
        <dbReference type="ARBA" id="ARBA00022538"/>
    </source>
</evidence>
<evidence type="ECO:0000256" key="3">
    <source>
        <dbReference type="ARBA" id="ARBA00022448"/>
    </source>
</evidence>
<proteinExistence type="inferred from homology"/>
<dbReference type="AlphaFoldDB" id="A0A6N6M3T7"/>
<dbReference type="Gene3D" id="1.20.1530.20">
    <property type="match status" value="1"/>
</dbReference>
<keyword evidence="6 8" id="KW-1133">Transmembrane helix</keyword>
<dbReference type="GO" id="GO:1902600">
    <property type="term" value="P:proton transmembrane transport"/>
    <property type="evidence" value="ECO:0007669"/>
    <property type="project" value="InterPro"/>
</dbReference>
<evidence type="ECO:0000256" key="6">
    <source>
        <dbReference type="ARBA" id="ARBA00022989"/>
    </source>
</evidence>
<dbReference type="PROSITE" id="PS51201">
    <property type="entry name" value="RCK_N"/>
    <property type="match status" value="1"/>
</dbReference>
<name>A0A6N6M3T7_9FLAO</name>
<dbReference type="Gene3D" id="3.30.70.1450">
    <property type="entry name" value="Regulator of K+ conductance, C-terminal domain"/>
    <property type="match status" value="1"/>
</dbReference>
<keyword evidence="3" id="KW-0813">Transport</keyword>
<keyword evidence="4" id="KW-0406">Ion transport</keyword>
<organism evidence="11 12">
    <name type="scientific">Salibacter halophilus</name>
    <dbReference type="NCBI Taxonomy" id="1803916"/>
    <lineage>
        <taxon>Bacteria</taxon>
        <taxon>Pseudomonadati</taxon>
        <taxon>Bacteroidota</taxon>
        <taxon>Flavobacteriia</taxon>
        <taxon>Flavobacteriales</taxon>
        <taxon>Salibacteraceae</taxon>
        <taxon>Salibacter</taxon>
    </lineage>
</organism>
<feature type="transmembrane region" description="Helical" evidence="8">
    <location>
        <begin position="217"/>
        <end position="234"/>
    </location>
</feature>
<dbReference type="Pfam" id="PF02254">
    <property type="entry name" value="TrkA_N"/>
    <property type="match status" value="1"/>
</dbReference>
<dbReference type="Proteomes" id="UP000435357">
    <property type="component" value="Unassembled WGS sequence"/>
</dbReference>
<dbReference type="Gene3D" id="3.40.50.720">
    <property type="entry name" value="NAD(P)-binding Rossmann-like Domain"/>
    <property type="match status" value="1"/>
</dbReference>
<feature type="transmembrane region" description="Helical" evidence="8">
    <location>
        <begin position="114"/>
        <end position="135"/>
    </location>
</feature>
<gene>
    <name evidence="11" type="ORF">F3059_07895</name>
</gene>
<feature type="transmembrane region" description="Helical" evidence="8">
    <location>
        <begin position="295"/>
        <end position="317"/>
    </location>
</feature>
<reference evidence="11 12" key="1">
    <citation type="submission" date="2019-09" db="EMBL/GenBank/DDBJ databases">
        <title>Genomes of Cryomorphaceae.</title>
        <authorList>
            <person name="Bowman J.P."/>
        </authorList>
    </citation>
    <scope>NUCLEOTIDE SEQUENCE [LARGE SCALE GENOMIC DNA]</scope>
    <source>
        <strain evidence="11 12">KCTC 52047</strain>
    </source>
</reference>
<evidence type="ECO:0000256" key="8">
    <source>
        <dbReference type="SAM" id="Phobius"/>
    </source>
</evidence>
<dbReference type="GO" id="GO:0008324">
    <property type="term" value="F:monoatomic cation transmembrane transporter activity"/>
    <property type="evidence" value="ECO:0007669"/>
    <property type="project" value="InterPro"/>
</dbReference>
<dbReference type="InterPro" id="IPR003148">
    <property type="entry name" value="RCK_N"/>
</dbReference>
<dbReference type="Pfam" id="PF00999">
    <property type="entry name" value="Na_H_Exchanger"/>
    <property type="match status" value="1"/>
</dbReference>
<feature type="transmembrane region" description="Helical" evidence="8">
    <location>
        <begin position="176"/>
        <end position="196"/>
    </location>
</feature>
<sequence length="665" mass="73372">MEIPILQDILIIFALSVFVVLVFHRLKLPSVLGFLATGIIAGPNGLSLVKATHEVEVLSEIGVILLLFVIGIEFSLKQLASIKKTVFFGGGIQVGLTIIVTALVFILLDFSWSEAVFTGFLFSLSSTAIVLKLLAERNEINLPHGRMSLGVLIFQDVIVVPMMLFTPIIAGNTADVTTALLNLLVKSLIVLAVTYIGARYIIPKLLHEVARTKSKELFLLTTVVICVAVAWTTSQAGLSLALGAFLAGLIISESDYSHQATSIILPFRELFTSLFFVSIGMLLNISFFLDHVGLILVLTVMVIITKAVIAGFAARVLNYSPRTVFLTGLTLFQVGEFAFILSEFGISNGLLSETNYQYFLSVSIASMAITPVAIMNGQRLSALFMGTQFRKRVMNWQTAAQKQKRKDPVDEGLSDHLIIIGFGVNGKNVARAAKYAKIPYIIIEFNADVVQEEQDKGEPILYGDASHDHILKHCHVQEARVVVVAISDSQAIKGITSAIRNISQQVHLIIRTRYVKDIDSLIQLGADEVIPEEFETSIEIFSRVMHRFLVPIDNIDTMINTIRSDNYEMFRPKTHLKANSGDVLPRLNIECVRVSREGGLVEGKTVESAEVRKAFGVSIIALMRKNELRSSIKPSTKIKRDDLLYITGNKKNIERFIEAVSLPKV</sequence>
<dbReference type="InterPro" id="IPR006037">
    <property type="entry name" value="RCK_C"/>
</dbReference>
<feature type="transmembrane region" description="Helical" evidence="8">
    <location>
        <begin position="324"/>
        <end position="344"/>
    </location>
</feature>
<feature type="domain" description="RCK C-terminal" evidence="10">
    <location>
        <begin position="576"/>
        <end position="662"/>
    </location>
</feature>
<dbReference type="InterPro" id="IPR006153">
    <property type="entry name" value="Cation/H_exchanger_TM"/>
</dbReference>
<evidence type="ECO:0000259" key="9">
    <source>
        <dbReference type="PROSITE" id="PS51201"/>
    </source>
</evidence>
<feature type="transmembrane region" description="Helical" evidence="8">
    <location>
        <begin position="6"/>
        <end position="24"/>
    </location>
</feature>
<keyword evidence="7 8" id="KW-0472">Membrane</keyword>
<keyword evidence="4" id="KW-0633">Potassium transport</keyword>
<feature type="transmembrane region" description="Helical" evidence="8">
    <location>
        <begin position="270"/>
        <end position="289"/>
    </location>
</feature>
<dbReference type="GO" id="GO:0006813">
    <property type="term" value="P:potassium ion transport"/>
    <property type="evidence" value="ECO:0007669"/>
    <property type="project" value="UniProtKB-KW"/>
</dbReference>
<dbReference type="EMBL" id="WACR01000006">
    <property type="protein sequence ID" value="KAB1063950.1"/>
    <property type="molecule type" value="Genomic_DNA"/>
</dbReference>
<protein>
    <submittedName>
        <fullName evidence="11">Potassium transporter KefB</fullName>
    </submittedName>
</protein>
<feature type="transmembrane region" description="Helical" evidence="8">
    <location>
        <begin position="86"/>
        <end position="108"/>
    </location>
</feature>
<feature type="transmembrane region" description="Helical" evidence="8">
    <location>
        <begin position="147"/>
        <end position="170"/>
    </location>
</feature>
<dbReference type="Pfam" id="PF02080">
    <property type="entry name" value="TrkA_C"/>
    <property type="match status" value="1"/>
</dbReference>
<dbReference type="PANTHER" id="PTHR42751:SF3">
    <property type="entry name" value="SODIUM_GLUTAMATE SYMPORTER"/>
    <property type="match status" value="1"/>
</dbReference>
<evidence type="ECO:0000313" key="12">
    <source>
        <dbReference type="Proteomes" id="UP000435357"/>
    </source>
</evidence>
<evidence type="ECO:0000313" key="11">
    <source>
        <dbReference type="EMBL" id="KAB1063950.1"/>
    </source>
</evidence>
<dbReference type="InterPro" id="IPR036291">
    <property type="entry name" value="NAD(P)-bd_dom_sf"/>
</dbReference>
<feature type="transmembrane region" description="Helical" evidence="8">
    <location>
        <begin position="31"/>
        <end position="51"/>
    </location>
</feature>
<dbReference type="RefSeq" id="WP_151167975.1">
    <property type="nucleotide sequence ID" value="NZ_WACR01000006.1"/>
</dbReference>
<feature type="transmembrane region" description="Helical" evidence="8">
    <location>
        <begin position="57"/>
        <end position="74"/>
    </location>
</feature>
<feature type="domain" description="RCK N-terminal" evidence="9">
    <location>
        <begin position="414"/>
        <end position="531"/>
    </location>
</feature>
<evidence type="ECO:0000256" key="2">
    <source>
        <dbReference type="ARBA" id="ARBA00005551"/>
    </source>
</evidence>
<dbReference type="InterPro" id="IPR036721">
    <property type="entry name" value="RCK_C_sf"/>
</dbReference>
<dbReference type="SUPFAM" id="SSF51735">
    <property type="entry name" value="NAD(P)-binding Rossmann-fold domains"/>
    <property type="match status" value="1"/>
</dbReference>
<dbReference type="OrthoDB" id="9781411at2"/>
<evidence type="ECO:0000259" key="10">
    <source>
        <dbReference type="PROSITE" id="PS51202"/>
    </source>
</evidence>
<dbReference type="GO" id="GO:0016020">
    <property type="term" value="C:membrane"/>
    <property type="evidence" value="ECO:0007669"/>
    <property type="project" value="UniProtKB-SubCell"/>
</dbReference>
<keyword evidence="5 8" id="KW-0812">Transmembrane</keyword>
<dbReference type="SUPFAM" id="SSF116726">
    <property type="entry name" value="TrkA C-terminal domain-like"/>
    <property type="match status" value="1"/>
</dbReference>
<dbReference type="GO" id="GO:0015297">
    <property type="term" value="F:antiporter activity"/>
    <property type="evidence" value="ECO:0007669"/>
    <property type="project" value="InterPro"/>
</dbReference>
<feature type="transmembrane region" description="Helical" evidence="8">
    <location>
        <begin position="356"/>
        <end position="375"/>
    </location>
</feature>
<dbReference type="PANTHER" id="PTHR42751">
    <property type="entry name" value="SODIUM/HYDROGEN EXCHANGER FAMILY/TRKA DOMAIN PROTEIN"/>
    <property type="match status" value="1"/>
</dbReference>
<comment type="caution">
    <text evidence="11">The sequence shown here is derived from an EMBL/GenBank/DDBJ whole genome shotgun (WGS) entry which is preliminary data.</text>
</comment>
<dbReference type="PROSITE" id="PS51202">
    <property type="entry name" value="RCK_C"/>
    <property type="match status" value="1"/>
</dbReference>
<evidence type="ECO:0000256" key="7">
    <source>
        <dbReference type="ARBA" id="ARBA00023136"/>
    </source>
</evidence>
<keyword evidence="4" id="KW-0630">Potassium</keyword>
<evidence type="ECO:0000256" key="5">
    <source>
        <dbReference type="ARBA" id="ARBA00022692"/>
    </source>
</evidence>
<evidence type="ECO:0000256" key="1">
    <source>
        <dbReference type="ARBA" id="ARBA00004141"/>
    </source>
</evidence>
<keyword evidence="12" id="KW-1185">Reference proteome</keyword>
<accession>A0A6N6M3T7</accession>
<comment type="similarity">
    <text evidence="2">Belongs to the monovalent cation:proton antiporter 2 (CPA2) transporter (TC 2.A.37) family.</text>
</comment>
<dbReference type="InterPro" id="IPR038770">
    <property type="entry name" value="Na+/solute_symporter_sf"/>
</dbReference>